<dbReference type="InterPro" id="IPR050261">
    <property type="entry name" value="FrsA_esterase"/>
</dbReference>
<keyword evidence="2" id="KW-0489">Methyltransferase</keyword>
<dbReference type="InterPro" id="IPR029058">
    <property type="entry name" value="AB_hydrolase_fold"/>
</dbReference>
<dbReference type="AlphaFoldDB" id="A0A533Q9R0"/>
<dbReference type="GO" id="GO:0008168">
    <property type="term" value="F:methyltransferase activity"/>
    <property type="evidence" value="ECO:0007669"/>
    <property type="project" value="UniProtKB-KW"/>
</dbReference>
<reference evidence="2 3" key="1">
    <citation type="submission" date="2019-04" db="EMBL/GenBank/DDBJ databases">
        <title>Genome of a novel bacterium Candidatus Jettenia ecosi reconstructed from metagenome of an anammox bioreactor.</title>
        <authorList>
            <person name="Mardanov A.V."/>
            <person name="Beletsky A.V."/>
            <person name="Ravin N.V."/>
            <person name="Botchkova E.A."/>
            <person name="Litti Y.V."/>
            <person name="Nozhevnikova A.N."/>
        </authorList>
    </citation>
    <scope>NUCLEOTIDE SEQUENCE [LARGE SCALE GENOMIC DNA]</scope>
    <source>
        <strain evidence="2">J2</strain>
    </source>
</reference>
<evidence type="ECO:0000259" key="1">
    <source>
        <dbReference type="Pfam" id="PF01738"/>
    </source>
</evidence>
<proteinExistence type="predicted"/>
<dbReference type="Proteomes" id="UP000319783">
    <property type="component" value="Unassembled WGS sequence"/>
</dbReference>
<organism evidence="2 3">
    <name type="scientific">Candidatus Jettenia ecosi</name>
    <dbReference type="NCBI Taxonomy" id="2494326"/>
    <lineage>
        <taxon>Bacteria</taxon>
        <taxon>Pseudomonadati</taxon>
        <taxon>Planctomycetota</taxon>
        <taxon>Candidatus Brocadiia</taxon>
        <taxon>Candidatus Brocadiales</taxon>
        <taxon>Candidatus Brocadiaceae</taxon>
        <taxon>Candidatus Jettenia</taxon>
    </lineage>
</organism>
<dbReference type="GO" id="GO:0032259">
    <property type="term" value="P:methylation"/>
    <property type="evidence" value="ECO:0007669"/>
    <property type="project" value="UniProtKB-KW"/>
</dbReference>
<gene>
    <name evidence="2" type="ORF">JETT_2339</name>
</gene>
<name>A0A533Q9R0_9BACT</name>
<dbReference type="EMBL" id="SULG01000050">
    <property type="protein sequence ID" value="TLD41382.1"/>
    <property type="molecule type" value="Genomic_DNA"/>
</dbReference>
<dbReference type="Gene3D" id="3.40.50.1820">
    <property type="entry name" value="alpha/beta hydrolase"/>
    <property type="match status" value="1"/>
</dbReference>
<dbReference type="InterPro" id="IPR002925">
    <property type="entry name" value="Dienelactn_hydro"/>
</dbReference>
<dbReference type="PANTHER" id="PTHR22946">
    <property type="entry name" value="DIENELACTONE HYDROLASE DOMAIN-CONTAINING PROTEIN-RELATED"/>
    <property type="match status" value="1"/>
</dbReference>
<dbReference type="Pfam" id="PF01738">
    <property type="entry name" value="DLH"/>
    <property type="match status" value="1"/>
</dbReference>
<dbReference type="SUPFAM" id="SSF53474">
    <property type="entry name" value="alpha/beta-Hydrolases"/>
    <property type="match status" value="1"/>
</dbReference>
<keyword evidence="2" id="KW-0808">Transferase</keyword>
<evidence type="ECO:0000313" key="3">
    <source>
        <dbReference type="Proteomes" id="UP000319783"/>
    </source>
</evidence>
<sequence length="221" mass="24118">MNQSITIEKHEKEVEILADTVRLQGILGLPLRTKGVVIFAHGSGSGRFSPRNNFVARVLQDAGIATLLVDLLEESEAMDRQKVFDIDLLAGRLLANTHWVQEQSELKDMRIGFFGASTGAGAALQAAAREPNKIAAVVSRGGRPDLAMEHLSRVQAPTLLIVGGDDKPVIPLNEAAYIRLKCPKELVIIPGATHLFEEPGALEKVAQLARDWFIKNFLPEI</sequence>
<feature type="domain" description="Dienelactone hydrolase" evidence="1">
    <location>
        <begin position="34"/>
        <end position="202"/>
    </location>
</feature>
<comment type="caution">
    <text evidence="2">The sequence shown here is derived from an EMBL/GenBank/DDBJ whole genome shotgun (WGS) entry which is preliminary data.</text>
</comment>
<evidence type="ECO:0000313" key="2">
    <source>
        <dbReference type="EMBL" id="TLD41382.1"/>
    </source>
</evidence>
<protein>
    <submittedName>
        <fullName evidence="2">Protein-L-isoaspartate O-methyltransferase</fullName>
    </submittedName>
</protein>
<accession>A0A533Q9R0</accession>
<dbReference type="GO" id="GO:0016787">
    <property type="term" value="F:hydrolase activity"/>
    <property type="evidence" value="ECO:0007669"/>
    <property type="project" value="InterPro"/>
</dbReference>